<comment type="similarity">
    <text evidence="2">Belongs to the outer membrane factor (OMF) (TC 1.B.17) family.</text>
</comment>
<evidence type="ECO:0000256" key="7">
    <source>
        <dbReference type="ARBA" id="ARBA00023237"/>
    </source>
</evidence>
<dbReference type="AlphaFoldDB" id="A0A5M6D761"/>
<evidence type="ECO:0000313" key="10">
    <source>
        <dbReference type="Proteomes" id="UP000323426"/>
    </source>
</evidence>
<dbReference type="PANTHER" id="PTHR30026">
    <property type="entry name" value="OUTER MEMBRANE PROTEIN TOLC"/>
    <property type="match status" value="1"/>
</dbReference>
<evidence type="ECO:0000313" key="9">
    <source>
        <dbReference type="EMBL" id="KAA5543394.1"/>
    </source>
</evidence>
<keyword evidence="3" id="KW-0813">Transport</keyword>
<comment type="subcellular location">
    <subcellularLocation>
        <location evidence="1">Cell outer membrane</location>
    </subcellularLocation>
</comment>
<dbReference type="GO" id="GO:1990281">
    <property type="term" value="C:efflux pump complex"/>
    <property type="evidence" value="ECO:0007669"/>
    <property type="project" value="TreeGrafter"/>
</dbReference>
<sequence length="498" mass="55085">MKIKLLILAWLFGVVATHQVSAQATTGTQPFSLQQAIQYALENQPAMKNAELQTQAAKARIGQIRSMGLPQINGGVDITDNFKLQKSLVDVSAFGGGGQQQVTITPQNLGQLNNGQNVVLVPEFVPSTEPVQPIYSAFAFGLQYAGAAAISGNQLLFDGSYLIGLKAAKVYTDLARKQVEQTERDVIENVTKAYYGVLVTRERIGLLDQNLVRLERILRETTEINKQGFAEKIDVDRLKVSYNNLKVEKDKADRLLALSIDLLKFQMSLDQNQNIELTDKLDNVVVESKQVAATTFDYGQRIEYAILETQRDLALLDVKNKVAGYYPKLFLTGRYGINGSSRTFSDMMELRTKDMGVGYSGSNFPNWFSFGSIGLSLQVPIFDGLRKKYEVQQARIAVETANNGFKILKQSIDLQLRQSNTSLQNALQVLASQKQSLDLAQEVARVANIKFQEGVGSNLEVVTAETELRQAQTNYYGAVYDAVIAKVDLQKANGTLTK</sequence>
<dbReference type="InterPro" id="IPR003423">
    <property type="entry name" value="OMP_efflux"/>
</dbReference>
<keyword evidence="5" id="KW-0812">Transmembrane</keyword>
<proteinExistence type="inferred from homology"/>
<dbReference type="Pfam" id="PF02321">
    <property type="entry name" value="OEP"/>
    <property type="match status" value="1"/>
</dbReference>
<keyword evidence="6" id="KW-0472">Membrane</keyword>
<feature type="signal peptide" evidence="8">
    <location>
        <begin position="1"/>
        <end position="22"/>
    </location>
</feature>
<accession>A0A5M6D761</accession>
<dbReference type="SUPFAM" id="SSF56954">
    <property type="entry name" value="Outer membrane efflux proteins (OEP)"/>
    <property type="match status" value="1"/>
</dbReference>
<evidence type="ECO:0000256" key="2">
    <source>
        <dbReference type="ARBA" id="ARBA00007613"/>
    </source>
</evidence>
<dbReference type="PANTHER" id="PTHR30026:SF20">
    <property type="entry name" value="OUTER MEMBRANE PROTEIN TOLC"/>
    <property type="match status" value="1"/>
</dbReference>
<dbReference type="Proteomes" id="UP000323426">
    <property type="component" value="Unassembled WGS sequence"/>
</dbReference>
<evidence type="ECO:0000256" key="5">
    <source>
        <dbReference type="ARBA" id="ARBA00022692"/>
    </source>
</evidence>
<evidence type="ECO:0000256" key="1">
    <source>
        <dbReference type="ARBA" id="ARBA00004442"/>
    </source>
</evidence>
<dbReference type="InterPro" id="IPR051906">
    <property type="entry name" value="TolC-like"/>
</dbReference>
<comment type="caution">
    <text evidence="9">The sequence shown here is derived from an EMBL/GenBank/DDBJ whole genome shotgun (WGS) entry which is preliminary data.</text>
</comment>
<keyword evidence="8" id="KW-0732">Signal</keyword>
<dbReference type="RefSeq" id="WP_150090214.1">
    <property type="nucleotide sequence ID" value="NZ_VWSF01000014.1"/>
</dbReference>
<evidence type="ECO:0000256" key="6">
    <source>
        <dbReference type="ARBA" id="ARBA00023136"/>
    </source>
</evidence>
<evidence type="ECO:0000256" key="3">
    <source>
        <dbReference type="ARBA" id="ARBA00022448"/>
    </source>
</evidence>
<protein>
    <submittedName>
        <fullName evidence="9">TolC family protein</fullName>
    </submittedName>
</protein>
<name>A0A5M6D761_9BACT</name>
<dbReference type="GO" id="GO:0015562">
    <property type="term" value="F:efflux transmembrane transporter activity"/>
    <property type="evidence" value="ECO:0007669"/>
    <property type="project" value="InterPro"/>
</dbReference>
<dbReference type="GO" id="GO:0009279">
    <property type="term" value="C:cell outer membrane"/>
    <property type="evidence" value="ECO:0007669"/>
    <property type="project" value="UniProtKB-SubCell"/>
</dbReference>
<gene>
    <name evidence="9" type="ORF">F0145_17295</name>
</gene>
<dbReference type="GO" id="GO:0015288">
    <property type="term" value="F:porin activity"/>
    <property type="evidence" value="ECO:0007669"/>
    <property type="project" value="TreeGrafter"/>
</dbReference>
<keyword evidence="7" id="KW-0998">Cell outer membrane</keyword>
<keyword evidence="10" id="KW-1185">Reference proteome</keyword>
<evidence type="ECO:0000256" key="4">
    <source>
        <dbReference type="ARBA" id="ARBA00022452"/>
    </source>
</evidence>
<dbReference type="EMBL" id="VWSF01000014">
    <property type="protein sequence ID" value="KAA5543394.1"/>
    <property type="molecule type" value="Genomic_DNA"/>
</dbReference>
<organism evidence="9 10">
    <name type="scientific">Adhaeribacter rhizoryzae</name>
    <dbReference type="NCBI Taxonomy" id="2607907"/>
    <lineage>
        <taxon>Bacteria</taxon>
        <taxon>Pseudomonadati</taxon>
        <taxon>Bacteroidota</taxon>
        <taxon>Cytophagia</taxon>
        <taxon>Cytophagales</taxon>
        <taxon>Hymenobacteraceae</taxon>
        <taxon>Adhaeribacter</taxon>
    </lineage>
</organism>
<feature type="chain" id="PRO_5024294825" evidence="8">
    <location>
        <begin position="23"/>
        <end position="498"/>
    </location>
</feature>
<dbReference type="Gene3D" id="1.20.1600.10">
    <property type="entry name" value="Outer membrane efflux proteins (OEP)"/>
    <property type="match status" value="1"/>
</dbReference>
<reference evidence="9 10" key="1">
    <citation type="submission" date="2019-09" db="EMBL/GenBank/DDBJ databases">
        <title>Genome sequence and assembly of Adhaeribacter sp.</title>
        <authorList>
            <person name="Chhetri G."/>
        </authorList>
    </citation>
    <scope>NUCLEOTIDE SEQUENCE [LARGE SCALE GENOMIC DNA]</scope>
    <source>
        <strain evidence="9 10">DK36</strain>
    </source>
</reference>
<keyword evidence="4" id="KW-1134">Transmembrane beta strand</keyword>
<evidence type="ECO:0000256" key="8">
    <source>
        <dbReference type="SAM" id="SignalP"/>
    </source>
</evidence>